<dbReference type="GO" id="GO:0005840">
    <property type="term" value="C:ribosome"/>
    <property type="evidence" value="ECO:0007669"/>
    <property type="project" value="UniProtKB-KW"/>
</dbReference>
<dbReference type="EMBL" id="HG937692">
    <property type="protein sequence ID" value="CDP36127.1"/>
    <property type="molecule type" value="Genomic_DNA"/>
</dbReference>
<dbReference type="Pfam" id="PF05047">
    <property type="entry name" value="L51_S25_CI-B8"/>
    <property type="match status" value="1"/>
</dbReference>
<dbReference type="InterPro" id="IPR040049">
    <property type="entry name" value="Ribosomal_mS25/mL61"/>
</dbReference>
<feature type="domain" description="Ribosomal protein/NADH dehydrogenase" evidence="5">
    <location>
        <begin position="39"/>
        <end position="114"/>
    </location>
</feature>
<evidence type="ECO:0000259" key="5">
    <source>
        <dbReference type="SMART" id="SM00916"/>
    </source>
</evidence>
<evidence type="ECO:0000256" key="2">
    <source>
        <dbReference type="ARBA" id="ARBA00022980"/>
    </source>
</evidence>
<protein>
    <submittedName>
        <fullName evidence="6">ARAD1B05918p</fullName>
    </submittedName>
</protein>
<name>A0A060TB68_BLAAD</name>
<accession>A0A060TB68</accession>
<dbReference type="GO" id="GO:1990904">
    <property type="term" value="C:ribonucleoprotein complex"/>
    <property type="evidence" value="ECO:0007669"/>
    <property type="project" value="UniProtKB-KW"/>
</dbReference>
<dbReference type="AlphaFoldDB" id="A0A060TB68"/>
<proteinExistence type="predicted"/>
<gene>
    <name evidence="6" type="ORF">GNLVRS02_ARAD1B05918g</name>
</gene>
<dbReference type="Gene3D" id="3.40.30.10">
    <property type="entry name" value="Glutaredoxin"/>
    <property type="match status" value="1"/>
</dbReference>
<evidence type="ECO:0000256" key="4">
    <source>
        <dbReference type="ARBA" id="ARBA00023274"/>
    </source>
</evidence>
<sequence length="129" mass="14521">MIPPRLLRQINKLNAIACGPGAIRMPKEVSRLQVAFRNRSSNADKGTREFWKTFLPQVQFHNPNLPIAVTRYEQDAQSPSITVQFADGTEKKLDTKKKTATQVLKLLLSNSGATQVAEDELPKIEMPQY</sequence>
<dbReference type="SUPFAM" id="SSF52833">
    <property type="entry name" value="Thioredoxin-like"/>
    <property type="match status" value="1"/>
</dbReference>
<keyword evidence="3" id="KW-0496">Mitochondrion</keyword>
<dbReference type="PhylomeDB" id="A0A060TB68"/>
<comment type="subcellular location">
    <subcellularLocation>
        <location evidence="1">Mitochondrion</location>
    </subcellularLocation>
</comment>
<evidence type="ECO:0000256" key="3">
    <source>
        <dbReference type="ARBA" id="ARBA00023128"/>
    </source>
</evidence>
<dbReference type="InterPro" id="IPR007741">
    <property type="entry name" value="Ribosomal_mL43/mS25/NADH_DH"/>
</dbReference>
<dbReference type="GO" id="GO:0003735">
    <property type="term" value="F:structural constituent of ribosome"/>
    <property type="evidence" value="ECO:0007669"/>
    <property type="project" value="InterPro"/>
</dbReference>
<dbReference type="GO" id="GO:0005739">
    <property type="term" value="C:mitochondrion"/>
    <property type="evidence" value="ECO:0007669"/>
    <property type="project" value="UniProtKB-SubCell"/>
</dbReference>
<organism evidence="6">
    <name type="scientific">Blastobotrys adeninivorans</name>
    <name type="common">Yeast</name>
    <name type="synonym">Arxula adeninivorans</name>
    <dbReference type="NCBI Taxonomy" id="409370"/>
    <lineage>
        <taxon>Eukaryota</taxon>
        <taxon>Fungi</taxon>
        <taxon>Dikarya</taxon>
        <taxon>Ascomycota</taxon>
        <taxon>Saccharomycotina</taxon>
        <taxon>Dipodascomycetes</taxon>
        <taxon>Dipodascales</taxon>
        <taxon>Trichomonascaceae</taxon>
        <taxon>Blastobotrys</taxon>
    </lineage>
</organism>
<keyword evidence="4" id="KW-0687">Ribonucleoprotein</keyword>
<dbReference type="InterPro" id="IPR036249">
    <property type="entry name" value="Thioredoxin-like_sf"/>
</dbReference>
<keyword evidence="2" id="KW-0689">Ribosomal protein</keyword>
<dbReference type="PANTHER" id="PTHR13274">
    <property type="entry name" value="MITOCHONDRIAL RIBOSOMAL PROTEIN S25"/>
    <property type="match status" value="1"/>
</dbReference>
<dbReference type="SMART" id="SM00916">
    <property type="entry name" value="L51_S25_CI-B8"/>
    <property type="match status" value="1"/>
</dbReference>
<evidence type="ECO:0000256" key="1">
    <source>
        <dbReference type="ARBA" id="ARBA00004173"/>
    </source>
</evidence>
<reference evidence="6" key="2">
    <citation type="submission" date="2014-06" db="EMBL/GenBank/DDBJ databases">
        <title>The complete genome of Blastobotrys (Arxula) adeninivorans LS3 - a yeast of biotechnological interest.</title>
        <authorList>
            <person name="Kunze G."/>
            <person name="Gaillardin C."/>
            <person name="Czernicka M."/>
            <person name="Durrens P."/>
            <person name="Martin T."/>
            <person name="Boer E."/>
            <person name="Gabaldon T."/>
            <person name="Cruz J."/>
            <person name="Talla E."/>
            <person name="Marck C."/>
            <person name="Goffeau A."/>
            <person name="Barbe V."/>
            <person name="Baret P."/>
            <person name="Baronian K."/>
            <person name="Beier S."/>
            <person name="Bleykasten C."/>
            <person name="Bode R."/>
            <person name="Casaregola S."/>
            <person name="Despons L."/>
            <person name="Fairhead C."/>
            <person name="Giersberg M."/>
            <person name="Gierski P."/>
            <person name="Hahnel U."/>
            <person name="Hartmann A."/>
            <person name="Jankowska D."/>
            <person name="Jubin C."/>
            <person name="Jung P."/>
            <person name="Lafontaine I."/>
            <person name="Leh-Louis V."/>
            <person name="Lemaire M."/>
            <person name="Marcet-Houben M."/>
            <person name="Mascher M."/>
            <person name="Morel G."/>
            <person name="Richard G.-F."/>
            <person name="Riechen J."/>
            <person name="Sacerdot C."/>
            <person name="Sarkar A."/>
            <person name="Savel G."/>
            <person name="Schacherer J."/>
            <person name="Sherman D."/>
            <person name="Straub M.-L."/>
            <person name="Stein N."/>
            <person name="Thierry A."/>
            <person name="Trautwein-Schult A."/>
            <person name="Westhof E."/>
            <person name="Worch S."/>
            <person name="Dujon B."/>
            <person name="Souciet J.-L."/>
            <person name="Wincker P."/>
            <person name="Scholz U."/>
            <person name="Neuveglise N."/>
        </authorList>
    </citation>
    <scope>NUCLEOTIDE SEQUENCE</scope>
    <source>
        <strain evidence="6">LS3</strain>
    </source>
</reference>
<evidence type="ECO:0000313" key="6">
    <source>
        <dbReference type="EMBL" id="CDP36127.1"/>
    </source>
</evidence>
<dbReference type="PANTHER" id="PTHR13274:SF2">
    <property type="entry name" value="SMALL RIBOSOMAL SUBUNIT PROTEIN MS25"/>
    <property type="match status" value="1"/>
</dbReference>
<reference evidence="6" key="1">
    <citation type="submission" date="2014-02" db="EMBL/GenBank/DDBJ databases">
        <authorList>
            <person name="Genoscope - CEA"/>
        </authorList>
    </citation>
    <scope>NUCLEOTIDE SEQUENCE</scope>
    <source>
        <strain evidence="6">LS3</strain>
    </source>
</reference>